<sequence>MGLELEKQGREKFSGNTFLAYLQGLDALGLRSVVRAMVPPRVQRMMDHPPAPTAWLDTDELPLIFNAVMKLQGLEGMRKLGYAATQGTTARFLQPLIQLTLSKQGRHPSVLLSQLSSIFRPFFQGIDFHYKQEGPRSGVLQIRSVTPMGAASWAAWEGTLRILYDECGVSTGVVGHSQISEQGRLATLKVRW</sequence>
<dbReference type="STRING" id="394096.DB31_3156"/>
<dbReference type="AlphaFoldDB" id="A0A085WTL3"/>
<evidence type="ECO:0000313" key="1">
    <source>
        <dbReference type="EMBL" id="KFE71026.1"/>
    </source>
</evidence>
<protein>
    <submittedName>
        <fullName evidence="1">Uncharacterized protein</fullName>
    </submittedName>
</protein>
<dbReference type="Proteomes" id="UP000028725">
    <property type="component" value="Unassembled WGS sequence"/>
</dbReference>
<name>A0A085WTL3_9BACT</name>
<proteinExistence type="predicted"/>
<reference evidence="1 2" key="1">
    <citation type="submission" date="2014-04" db="EMBL/GenBank/DDBJ databases">
        <title>Genome assembly of Hyalangium minutum DSM 14724.</title>
        <authorList>
            <person name="Sharma G."/>
            <person name="Subramanian S."/>
        </authorList>
    </citation>
    <scope>NUCLEOTIDE SEQUENCE [LARGE SCALE GENOMIC DNA]</scope>
    <source>
        <strain evidence="1 2">DSM 14724</strain>
    </source>
</reference>
<dbReference type="EMBL" id="JMCB01000002">
    <property type="protein sequence ID" value="KFE71026.1"/>
    <property type="molecule type" value="Genomic_DNA"/>
</dbReference>
<comment type="caution">
    <text evidence="1">The sequence shown here is derived from an EMBL/GenBank/DDBJ whole genome shotgun (WGS) entry which is preliminary data.</text>
</comment>
<evidence type="ECO:0000313" key="2">
    <source>
        <dbReference type="Proteomes" id="UP000028725"/>
    </source>
</evidence>
<gene>
    <name evidence="1" type="ORF">DB31_3156</name>
</gene>
<organism evidence="1 2">
    <name type="scientific">Hyalangium minutum</name>
    <dbReference type="NCBI Taxonomy" id="394096"/>
    <lineage>
        <taxon>Bacteria</taxon>
        <taxon>Pseudomonadati</taxon>
        <taxon>Myxococcota</taxon>
        <taxon>Myxococcia</taxon>
        <taxon>Myxococcales</taxon>
        <taxon>Cystobacterineae</taxon>
        <taxon>Archangiaceae</taxon>
        <taxon>Hyalangium</taxon>
    </lineage>
</organism>
<dbReference type="RefSeq" id="WP_240486510.1">
    <property type="nucleotide sequence ID" value="NZ_JMCB01000002.1"/>
</dbReference>
<keyword evidence="2" id="KW-1185">Reference proteome</keyword>
<accession>A0A085WTL3</accession>